<dbReference type="InterPro" id="IPR002313">
    <property type="entry name" value="Lys-tRNA-ligase_II"/>
</dbReference>
<protein>
    <recommendedName>
        <fullName evidence="13">Lysine--tRNA ligase</fullName>
        <ecNumber evidence="13">6.1.1.6</ecNumber>
    </recommendedName>
    <alternativeName>
        <fullName evidence="13">Lysyl-tRNA synthetase</fullName>
        <shortName evidence="13">LysRS</shortName>
    </alternativeName>
</protein>
<keyword evidence="8 13" id="KW-0067">ATP-binding</keyword>
<evidence type="ECO:0000256" key="9">
    <source>
        <dbReference type="ARBA" id="ARBA00022842"/>
    </source>
</evidence>
<dbReference type="GO" id="GO:0006430">
    <property type="term" value="P:lysyl-tRNA aminoacylation"/>
    <property type="evidence" value="ECO:0007669"/>
    <property type="project" value="UniProtKB-UniRule"/>
</dbReference>
<keyword evidence="10 13" id="KW-0648">Protein biosynthesis</keyword>
<dbReference type="InterPro" id="IPR045864">
    <property type="entry name" value="aa-tRNA-synth_II/BPL/LPL"/>
</dbReference>
<evidence type="ECO:0000256" key="11">
    <source>
        <dbReference type="ARBA" id="ARBA00023146"/>
    </source>
</evidence>
<evidence type="ECO:0000256" key="10">
    <source>
        <dbReference type="ARBA" id="ARBA00022917"/>
    </source>
</evidence>
<feature type="binding site" evidence="13">
    <location>
        <position position="409"/>
    </location>
    <ligand>
        <name>Mg(2+)</name>
        <dbReference type="ChEBI" id="CHEBI:18420"/>
        <label>1</label>
    </ligand>
</feature>
<dbReference type="Pfam" id="PF00152">
    <property type="entry name" value="tRNA-synt_2"/>
    <property type="match status" value="1"/>
</dbReference>
<dbReference type="EC" id="6.1.1.6" evidence="13"/>
<evidence type="ECO:0000256" key="14">
    <source>
        <dbReference type="RuleBase" id="RU000336"/>
    </source>
</evidence>
<evidence type="ECO:0000256" key="13">
    <source>
        <dbReference type="HAMAP-Rule" id="MF_00252"/>
    </source>
</evidence>
<evidence type="ECO:0000256" key="3">
    <source>
        <dbReference type="ARBA" id="ARBA00011738"/>
    </source>
</evidence>
<sequence length="496" mass="56451">MSHHLTEELNDQQIIRREKMQALADSGIDPFGHRFERSANSAELKEKYTDLDKEALNDLNESAVIAGRLMTKRGKGKVGFAHVQDRDGQIQIYVRKDEVGEENYEIFKKADLGDFIGVEGQVMRTDMGELSIKAARLTHLSKALRPLPEKFHGLSDVETIYRKRYLDLISNRESFERFIARSKIVSEIRRYLDNQGFLEVETPVLHNEAGGAAARPFETHHNAQNIDMVLRIATELHLKRLIVGGMERVYEMGRIFRNEGMDATHNPEFTTIEAYQAYADFQDIMDLVQGIIQAAAKAVTDQDIISYQDHEIKIGHDFARIHMLDAIKDITGVDFWQEMTLEQAQDLAKEHKVPVEKHFTSVGHIINAFFEEYVEDTLIQPTFIYGHPVEVSPLAKKNADDPRFTDRFELFIVGKEFANAFTELNDPIDQLSRFEAQAKAKELGDDEATGIDYDFIEALEYGMPPTGGLGIGIDRLVMLLTNVTSIRDVLLFPTMK</sequence>
<dbReference type="FunFam" id="3.30.930.10:FF:000001">
    <property type="entry name" value="Lysine--tRNA ligase"/>
    <property type="match status" value="1"/>
</dbReference>
<dbReference type="PANTHER" id="PTHR42918">
    <property type="entry name" value="LYSYL-TRNA SYNTHETASE"/>
    <property type="match status" value="1"/>
</dbReference>
<evidence type="ECO:0000256" key="7">
    <source>
        <dbReference type="ARBA" id="ARBA00022741"/>
    </source>
</evidence>
<dbReference type="PANTHER" id="PTHR42918:SF15">
    <property type="entry name" value="LYSINE--TRNA LIGASE, CHLOROPLASTIC_MITOCHONDRIAL"/>
    <property type="match status" value="1"/>
</dbReference>
<feature type="binding site" evidence="13">
    <location>
        <position position="416"/>
    </location>
    <ligand>
        <name>Mg(2+)</name>
        <dbReference type="ChEBI" id="CHEBI:18420"/>
        <label>1</label>
    </ligand>
</feature>
<keyword evidence="4 13" id="KW-0963">Cytoplasm</keyword>
<evidence type="ECO:0000256" key="12">
    <source>
        <dbReference type="ARBA" id="ARBA00048573"/>
    </source>
</evidence>
<dbReference type="InterPro" id="IPR004364">
    <property type="entry name" value="Aa-tRNA-synt_II"/>
</dbReference>
<evidence type="ECO:0000259" key="15">
    <source>
        <dbReference type="PROSITE" id="PS50862"/>
    </source>
</evidence>
<keyword evidence="6 13" id="KW-0479">Metal-binding</keyword>
<dbReference type="GO" id="GO:0005524">
    <property type="term" value="F:ATP binding"/>
    <property type="evidence" value="ECO:0007669"/>
    <property type="project" value="UniProtKB-UniRule"/>
</dbReference>
<comment type="catalytic activity">
    <reaction evidence="12 13 14">
        <text>tRNA(Lys) + L-lysine + ATP = L-lysyl-tRNA(Lys) + AMP + diphosphate</text>
        <dbReference type="Rhea" id="RHEA:20792"/>
        <dbReference type="Rhea" id="RHEA-COMP:9696"/>
        <dbReference type="Rhea" id="RHEA-COMP:9697"/>
        <dbReference type="ChEBI" id="CHEBI:30616"/>
        <dbReference type="ChEBI" id="CHEBI:32551"/>
        <dbReference type="ChEBI" id="CHEBI:33019"/>
        <dbReference type="ChEBI" id="CHEBI:78442"/>
        <dbReference type="ChEBI" id="CHEBI:78529"/>
        <dbReference type="ChEBI" id="CHEBI:456215"/>
        <dbReference type="EC" id="6.1.1.6"/>
    </reaction>
</comment>
<proteinExistence type="inferred from homology"/>
<keyword evidence="9 13" id="KW-0460">Magnesium</keyword>
<dbReference type="Proteomes" id="UP000589521">
    <property type="component" value="Unassembled WGS sequence"/>
</dbReference>
<dbReference type="SUPFAM" id="SSF55681">
    <property type="entry name" value="Class II aaRS and biotin synthetases"/>
    <property type="match status" value="1"/>
</dbReference>
<dbReference type="InterPro" id="IPR006195">
    <property type="entry name" value="aa-tRNA-synth_II"/>
</dbReference>
<reference evidence="16 17" key="1">
    <citation type="submission" date="2020-07" db="EMBL/GenBank/DDBJ databases">
        <title>MOT database genomes.</title>
        <authorList>
            <person name="Joseph S."/>
            <person name="Aduse-Opoku J."/>
            <person name="Hashim A."/>
            <person name="Wade W."/>
            <person name="Curtis M."/>
        </authorList>
    </citation>
    <scope>NUCLEOTIDE SEQUENCE [LARGE SCALE GENOMIC DNA]</scope>
    <source>
        <strain evidence="16 17">STR</strain>
    </source>
</reference>
<comment type="similarity">
    <text evidence="2 13">Belongs to the class-II aminoacyl-tRNA synthetase family.</text>
</comment>
<evidence type="ECO:0000313" key="16">
    <source>
        <dbReference type="EMBL" id="NYS96546.1"/>
    </source>
</evidence>
<dbReference type="Pfam" id="PF01336">
    <property type="entry name" value="tRNA_anti-codon"/>
    <property type="match status" value="1"/>
</dbReference>
<evidence type="ECO:0000256" key="6">
    <source>
        <dbReference type="ARBA" id="ARBA00022723"/>
    </source>
</evidence>
<evidence type="ECO:0000256" key="2">
    <source>
        <dbReference type="ARBA" id="ARBA00008226"/>
    </source>
</evidence>
<evidence type="ECO:0000256" key="8">
    <source>
        <dbReference type="ARBA" id="ARBA00022840"/>
    </source>
</evidence>
<dbReference type="CDD" id="cd00775">
    <property type="entry name" value="LysRS_core"/>
    <property type="match status" value="1"/>
</dbReference>
<evidence type="ECO:0000256" key="5">
    <source>
        <dbReference type="ARBA" id="ARBA00022598"/>
    </source>
</evidence>
<comment type="caution">
    <text evidence="16">The sequence shown here is derived from an EMBL/GenBank/DDBJ whole genome shotgun (WGS) entry which is preliminary data.</text>
</comment>
<dbReference type="NCBIfam" id="NF001756">
    <property type="entry name" value="PRK00484.1"/>
    <property type="match status" value="1"/>
</dbReference>
<keyword evidence="5 13" id="KW-0436">Ligase</keyword>
<dbReference type="GO" id="GO:0000287">
    <property type="term" value="F:magnesium ion binding"/>
    <property type="evidence" value="ECO:0007669"/>
    <property type="project" value="UniProtKB-UniRule"/>
</dbReference>
<dbReference type="HAMAP" id="MF_00252">
    <property type="entry name" value="Lys_tRNA_synth_class2"/>
    <property type="match status" value="1"/>
</dbReference>
<dbReference type="GO" id="GO:0000049">
    <property type="term" value="F:tRNA binding"/>
    <property type="evidence" value="ECO:0007669"/>
    <property type="project" value="TreeGrafter"/>
</dbReference>
<feature type="domain" description="Aminoacyl-transfer RNA synthetases class-II family profile" evidence="15">
    <location>
        <begin position="181"/>
        <end position="493"/>
    </location>
</feature>
<keyword evidence="11 13" id="KW-0030">Aminoacyl-tRNA synthetase</keyword>
<dbReference type="NCBIfam" id="TIGR00499">
    <property type="entry name" value="lysS_bact"/>
    <property type="match status" value="1"/>
</dbReference>
<dbReference type="InterPro" id="IPR012340">
    <property type="entry name" value="NA-bd_OB-fold"/>
</dbReference>
<dbReference type="GO" id="GO:0016740">
    <property type="term" value="F:transferase activity"/>
    <property type="evidence" value="ECO:0007669"/>
    <property type="project" value="UniProtKB-ARBA"/>
</dbReference>
<dbReference type="RefSeq" id="WP_179925271.1">
    <property type="nucleotide sequence ID" value="NZ_JACBXX010000122.1"/>
</dbReference>
<comment type="subcellular location">
    <subcellularLocation>
        <location evidence="1 13">Cytoplasm</location>
    </subcellularLocation>
</comment>
<dbReference type="Gene3D" id="3.30.930.10">
    <property type="entry name" value="Bira Bifunctional Protein, Domain 2"/>
    <property type="match status" value="1"/>
</dbReference>
<dbReference type="GO" id="GO:0005829">
    <property type="term" value="C:cytosol"/>
    <property type="evidence" value="ECO:0007669"/>
    <property type="project" value="TreeGrafter"/>
</dbReference>
<dbReference type="FunFam" id="2.40.50.140:FF:000024">
    <property type="entry name" value="Lysine--tRNA ligase"/>
    <property type="match status" value="1"/>
</dbReference>
<dbReference type="PRINTS" id="PR00982">
    <property type="entry name" value="TRNASYNTHLYS"/>
</dbReference>
<comment type="subunit">
    <text evidence="3 13">Homodimer.</text>
</comment>
<dbReference type="GO" id="GO:0004824">
    <property type="term" value="F:lysine-tRNA ligase activity"/>
    <property type="evidence" value="ECO:0007669"/>
    <property type="project" value="UniProtKB-UniRule"/>
</dbReference>
<dbReference type="EMBL" id="JACBXX010000122">
    <property type="protein sequence ID" value="NYS96546.1"/>
    <property type="molecule type" value="Genomic_DNA"/>
</dbReference>
<name>A0A7Z0M6E0_9STRE</name>
<feature type="binding site" evidence="13">
    <location>
        <position position="416"/>
    </location>
    <ligand>
        <name>Mg(2+)</name>
        <dbReference type="ChEBI" id="CHEBI:18420"/>
        <label>2</label>
    </ligand>
</feature>
<dbReference type="InterPro" id="IPR044136">
    <property type="entry name" value="Lys-tRNA-ligase_II_N"/>
</dbReference>
<dbReference type="CDD" id="cd04322">
    <property type="entry name" value="LysRS_N"/>
    <property type="match status" value="1"/>
</dbReference>
<organism evidence="16 17">
    <name type="scientific">Streptococcus danieliae</name>
    <dbReference type="NCBI Taxonomy" id="747656"/>
    <lineage>
        <taxon>Bacteria</taxon>
        <taxon>Bacillati</taxon>
        <taxon>Bacillota</taxon>
        <taxon>Bacilli</taxon>
        <taxon>Lactobacillales</taxon>
        <taxon>Streptococcaceae</taxon>
        <taxon>Streptococcus</taxon>
    </lineage>
</organism>
<dbReference type="Gene3D" id="2.40.50.140">
    <property type="entry name" value="Nucleic acid-binding proteins"/>
    <property type="match status" value="1"/>
</dbReference>
<evidence type="ECO:0000256" key="4">
    <source>
        <dbReference type="ARBA" id="ARBA00022490"/>
    </source>
</evidence>
<dbReference type="PROSITE" id="PS50862">
    <property type="entry name" value="AA_TRNA_LIGASE_II"/>
    <property type="match status" value="1"/>
</dbReference>
<dbReference type="InterPro" id="IPR004365">
    <property type="entry name" value="NA-bd_OB_tRNA"/>
</dbReference>
<dbReference type="AlphaFoldDB" id="A0A7Z0M6E0"/>
<dbReference type="SUPFAM" id="SSF50249">
    <property type="entry name" value="Nucleic acid-binding proteins"/>
    <property type="match status" value="1"/>
</dbReference>
<dbReference type="GO" id="GO:0140096">
    <property type="term" value="F:catalytic activity, acting on a protein"/>
    <property type="evidence" value="ECO:0007669"/>
    <property type="project" value="UniProtKB-ARBA"/>
</dbReference>
<gene>
    <name evidence="13 16" type="primary">lysS</name>
    <name evidence="16" type="ORF">HZY94_05055</name>
</gene>
<evidence type="ECO:0000313" key="17">
    <source>
        <dbReference type="Proteomes" id="UP000589521"/>
    </source>
</evidence>
<evidence type="ECO:0000256" key="1">
    <source>
        <dbReference type="ARBA" id="ARBA00004496"/>
    </source>
</evidence>
<comment type="cofactor">
    <cofactor evidence="13 14">
        <name>Mg(2+)</name>
        <dbReference type="ChEBI" id="CHEBI:18420"/>
    </cofactor>
    <text evidence="13 14">Binds 3 Mg(2+) ions per subunit.</text>
</comment>
<accession>A0A7Z0M6E0</accession>
<keyword evidence="7 13" id="KW-0547">Nucleotide-binding</keyword>
<dbReference type="InterPro" id="IPR018149">
    <property type="entry name" value="Lys-tRNA-synth_II_C"/>
</dbReference>